<evidence type="ECO:0000313" key="19">
    <source>
        <dbReference type="Proteomes" id="UP000392064"/>
    </source>
</evidence>
<dbReference type="PIRSF" id="PIRSF006404">
    <property type="entry name" value="UCP006404_Pept_M50_CBS"/>
    <property type="match status" value="1"/>
</dbReference>
<dbReference type="PANTHER" id="PTHR39188:SF3">
    <property type="entry name" value="STAGE IV SPORULATION PROTEIN FB"/>
    <property type="match status" value="1"/>
</dbReference>
<keyword evidence="12" id="KW-0129">CBS domain</keyword>
<evidence type="ECO:0000256" key="14">
    <source>
        <dbReference type="PIRSR" id="PIRSR006404-1"/>
    </source>
</evidence>
<comment type="cofactor">
    <cofactor evidence="15">
        <name>Zn(2+)</name>
        <dbReference type="ChEBI" id="CHEBI:29105"/>
    </cofactor>
    <text evidence="15">Binds 1 zinc ion per subunit.</text>
</comment>
<dbReference type="PANTHER" id="PTHR39188">
    <property type="entry name" value="MEMBRANE-ASSOCIATED ZINC METALLOPROTEASE M50B"/>
    <property type="match status" value="1"/>
</dbReference>
<dbReference type="InterPro" id="IPR016483">
    <property type="entry name" value="UCP006404_Pept_M50_CBS"/>
</dbReference>
<feature type="transmembrane region" description="Helical" evidence="16">
    <location>
        <begin position="20"/>
        <end position="38"/>
    </location>
</feature>
<keyword evidence="9 15" id="KW-0862">Zinc</keyword>
<feature type="transmembrane region" description="Helical" evidence="16">
    <location>
        <begin position="182"/>
        <end position="205"/>
    </location>
</feature>
<dbReference type="AlphaFoldDB" id="A0A5Q2MI19"/>
<dbReference type="Pfam" id="PF02163">
    <property type="entry name" value="Peptidase_M50"/>
    <property type="match status" value="2"/>
</dbReference>
<dbReference type="CDD" id="cd06164">
    <property type="entry name" value="S2P-M50_SpoIVFB_CBS"/>
    <property type="match status" value="1"/>
</dbReference>
<dbReference type="GO" id="GO:0006508">
    <property type="term" value="P:proteolysis"/>
    <property type="evidence" value="ECO:0007669"/>
    <property type="project" value="UniProtKB-KW"/>
</dbReference>
<evidence type="ECO:0000256" key="1">
    <source>
        <dbReference type="ARBA" id="ARBA00004651"/>
    </source>
</evidence>
<keyword evidence="13 16" id="KW-0472">Membrane</keyword>
<accession>A0A5Q2MI19</accession>
<dbReference type="RefSeq" id="WP_153652697.1">
    <property type="nucleotide sequence ID" value="NZ_CP045737.1"/>
</dbReference>
<keyword evidence="8" id="KW-0378">Hydrolase</keyword>
<evidence type="ECO:0000259" key="17">
    <source>
        <dbReference type="Pfam" id="PF02163"/>
    </source>
</evidence>
<evidence type="ECO:0000256" key="2">
    <source>
        <dbReference type="ARBA" id="ARBA00007931"/>
    </source>
</evidence>
<evidence type="ECO:0000256" key="7">
    <source>
        <dbReference type="ARBA" id="ARBA00022737"/>
    </source>
</evidence>
<evidence type="ECO:0000313" key="18">
    <source>
        <dbReference type="EMBL" id="QGG41429.1"/>
    </source>
</evidence>
<dbReference type="KEGG" id="aef:GEV26_08670"/>
<feature type="transmembrane region" description="Helical" evidence="16">
    <location>
        <begin position="50"/>
        <end position="74"/>
    </location>
</feature>
<comment type="subcellular location">
    <subcellularLocation>
        <location evidence="1">Cell membrane</location>
        <topology evidence="1">Multi-pass membrane protein</topology>
    </subcellularLocation>
</comment>
<feature type="transmembrane region" description="Helical" evidence="16">
    <location>
        <begin position="211"/>
        <end position="229"/>
    </location>
</feature>
<organism evidence="18 19">
    <name type="scientific">Aeromicrobium yanjiei</name>
    <dbReference type="NCBI Taxonomy" id="2662028"/>
    <lineage>
        <taxon>Bacteria</taxon>
        <taxon>Bacillati</taxon>
        <taxon>Actinomycetota</taxon>
        <taxon>Actinomycetes</taxon>
        <taxon>Propionibacteriales</taxon>
        <taxon>Nocardioidaceae</taxon>
        <taxon>Aeromicrobium</taxon>
    </lineage>
</organism>
<evidence type="ECO:0000256" key="11">
    <source>
        <dbReference type="ARBA" id="ARBA00023049"/>
    </source>
</evidence>
<feature type="binding site" evidence="15">
    <location>
        <position position="71"/>
    </location>
    <ligand>
        <name>Zn(2+)</name>
        <dbReference type="ChEBI" id="CHEBI:29105"/>
        <note>catalytic</note>
    </ligand>
</feature>
<feature type="binding site" evidence="15">
    <location>
        <position position="162"/>
    </location>
    <ligand>
        <name>Zn(2+)</name>
        <dbReference type="ChEBI" id="CHEBI:29105"/>
        <note>catalytic</note>
    </ligand>
</feature>
<protein>
    <recommendedName>
        <fullName evidence="17">Peptidase M50 domain-containing protein</fullName>
    </recommendedName>
</protein>
<dbReference type="GO" id="GO:0005886">
    <property type="term" value="C:plasma membrane"/>
    <property type="evidence" value="ECO:0007669"/>
    <property type="project" value="UniProtKB-SubCell"/>
</dbReference>
<evidence type="ECO:0000256" key="13">
    <source>
        <dbReference type="ARBA" id="ARBA00023136"/>
    </source>
</evidence>
<feature type="active site" evidence="14">
    <location>
        <position position="68"/>
    </location>
</feature>
<keyword evidence="11" id="KW-0482">Metalloprotease</keyword>
<feature type="domain" description="Peptidase M50" evidence="17">
    <location>
        <begin position="136"/>
        <end position="191"/>
    </location>
</feature>
<keyword evidence="4" id="KW-0645">Protease</keyword>
<dbReference type="InterPro" id="IPR008915">
    <property type="entry name" value="Peptidase_M50"/>
</dbReference>
<dbReference type="EMBL" id="CP045737">
    <property type="protein sequence ID" value="QGG41429.1"/>
    <property type="molecule type" value="Genomic_DNA"/>
</dbReference>
<keyword evidence="3" id="KW-1003">Cell membrane</keyword>
<feature type="domain" description="Peptidase M50" evidence="17">
    <location>
        <begin position="56"/>
        <end position="128"/>
    </location>
</feature>
<reference evidence="18 19" key="1">
    <citation type="submission" date="2019-11" db="EMBL/GenBank/DDBJ databases">
        <authorList>
            <person name="Li J."/>
        </authorList>
    </citation>
    <scope>NUCLEOTIDE SEQUENCE [LARGE SCALE GENOMIC DNA]</scope>
    <source>
        <strain evidence="18 19">MF47</strain>
    </source>
</reference>
<feature type="binding site" evidence="15">
    <location>
        <position position="67"/>
    </location>
    <ligand>
        <name>Zn(2+)</name>
        <dbReference type="ChEBI" id="CHEBI:29105"/>
        <note>catalytic</note>
    </ligand>
</feature>
<dbReference type="GO" id="GO:0046872">
    <property type="term" value="F:metal ion binding"/>
    <property type="evidence" value="ECO:0007669"/>
    <property type="project" value="UniProtKB-KW"/>
</dbReference>
<evidence type="ECO:0000256" key="16">
    <source>
        <dbReference type="SAM" id="Phobius"/>
    </source>
</evidence>
<gene>
    <name evidence="18" type="ORF">GEV26_08670</name>
</gene>
<evidence type="ECO:0000256" key="8">
    <source>
        <dbReference type="ARBA" id="ARBA00022801"/>
    </source>
</evidence>
<feature type="transmembrane region" description="Helical" evidence="16">
    <location>
        <begin position="139"/>
        <end position="161"/>
    </location>
</feature>
<evidence type="ECO:0000256" key="4">
    <source>
        <dbReference type="ARBA" id="ARBA00022670"/>
    </source>
</evidence>
<feature type="transmembrane region" description="Helical" evidence="16">
    <location>
        <begin position="107"/>
        <end position="127"/>
    </location>
</feature>
<dbReference type="Proteomes" id="UP000392064">
    <property type="component" value="Chromosome"/>
</dbReference>
<keyword evidence="10 16" id="KW-1133">Transmembrane helix</keyword>
<keyword evidence="19" id="KW-1185">Reference proteome</keyword>
<evidence type="ECO:0000256" key="6">
    <source>
        <dbReference type="ARBA" id="ARBA00022723"/>
    </source>
</evidence>
<dbReference type="GO" id="GO:0008237">
    <property type="term" value="F:metallopeptidase activity"/>
    <property type="evidence" value="ECO:0007669"/>
    <property type="project" value="UniProtKB-KW"/>
</dbReference>
<keyword evidence="5 16" id="KW-0812">Transmembrane</keyword>
<evidence type="ECO:0000256" key="12">
    <source>
        <dbReference type="ARBA" id="ARBA00023122"/>
    </source>
</evidence>
<evidence type="ECO:0000256" key="15">
    <source>
        <dbReference type="PIRSR" id="PIRSR006404-2"/>
    </source>
</evidence>
<evidence type="ECO:0000256" key="5">
    <source>
        <dbReference type="ARBA" id="ARBA00022692"/>
    </source>
</evidence>
<sequence>MSSPQHPGTWRIGRVAGVDVLIKPSLLVMGAALVVVFAPRYEDRSDTSPYLLAAVFVVALYVSVLIHEIAHVLVARAYRMQVDSVTLHLLGGETLIAGESRTPGQELATSIAGPLASLGIALGAFAVSGSMEISTTSDIIWSIAYVNLIVAAFNMLPGLPLDGGRVFRAIIWKVTGDEERGIRIAAWIGRLAAVGLVGATLVLAGDDARDTTINVLIAAFVAFFLWQGAGDALRNAGHAARVDRLVAREIGFPGATPPPNAAALSADLRGPDLLRAMAARPAEAYALTEADGSVFGVLTSRAVDEAYRASRR</sequence>
<proteinExistence type="inferred from homology"/>
<evidence type="ECO:0000256" key="10">
    <source>
        <dbReference type="ARBA" id="ARBA00022989"/>
    </source>
</evidence>
<name>A0A5Q2MI19_9ACTN</name>
<comment type="similarity">
    <text evidence="2">Belongs to the peptidase M50B family.</text>
</comment>
<evidence type="ECO:0000256" key="9">
    <source>
        <dbReference type="ARBA" id="ARBA00022833"/>
    </source>
</evidence>
<evidence type="ECO:0000256" key="3">
    <source>
        <dbReference type="ARBA" id="ARBA00022475"/>
    </source>
</evidence>
<keyword evidence="6 15" id="KW-0479">Metal-binding</keyword>
<keyword evidence="7" id="KW-0677">Repeat</keyword>